<dbReference type="Proteomes" id="UP000193689">
    <property type="component" value="Unassembled WGS sequence"/>
</dbReference>
<sequence length="176" mass="18418">MAAMTIPAAPAKARWAAPSDMAPLLSTVGLTDDDDEVPVGPEASVVVGKVVVVDPTPVGMYIIVELKDAVADAVADWVEVETLEMVMVLVIDTVDVSVLVSATAKRGRSAMAIIAGNCIVSICRNFVVYPGANCVLVKECGSEYSILKFVANDSGTSASGRDFANEVLLMKGENEQ</sequence>
<evidence type="ECO:0000313" key="1">
    <source>
        <dbReference type="EMBL" id="ORY54737.1"/>
    </source>
</evidence>
<accession>A0A1Y2D6B4</accession>
<protein>
    <submittedName>
        <fullName evidence="1">Uncharacterized protein</fullName>
    </submittedName>
</protein>
<gene>
    <name evidence="1" type="ORF">BCR38DRAFT_415230</name>
</gene>
<comment type="caution">
    <text evidence="1">The sequence shown here is derived from an EMBL/GenBank/DDBJ whole genome shotgun (WGS) entry which is preliminary data.</text>
</comment>
<name>A0A1Y2D6B4_9PEZI</name>
<proteinExistence type="predicted"/>
<reference evidence="1 2" key="1">
    <citation type="submission" date="2016-07" db="EMBL/GenBank/DDBJ databases">
        <title>Pervasive Adenine N6-methylation of Active Genes in Fungi.</title>
        <authorList>
            <consortium name="DOE Joint Genome Institute"/>
            <person name="Mondo S.J."/>
            <person name="Dannebaum R.O."/>
            <person name="Kuo R.C."/>
            <person name="Labutti K."/>
            <person name="Haridas S."/>
            <person name="Kuo A."/>
            <person name="Salamov A."/>
            <person name="Ahrendt S.R."/>
            <person name="Lipzen A."/>
            <person name="Sullivan W."/>
            <person name="Andreopoulos W.B."/>
            <person name="Clum A."/>
            <person name="Lindquist E."/>
            <person name="Daum C."/>
            <person name="Ramamoorthy G.K."/>
            <person name="Gryganskyi A."/>
            <person name="Culley D."/>
            <person name="Magnuson J.K."/>
            <person name="James T.Y."/>
            <person name="O'Malley M.A."/>
            <person name="Stajich J.E."/>
            <person name="Spatafora J.W."/>
            <person name="Visel A."/>
            <person name="Grigoriev I.V."/>
        </authorList>
    </citation>
    <scope>NUCLEOTIDE SEQUENCE [LARGE SCALE GENOMIC DNA]</scope>
    <source>
        <strain evidence="1 2">CBS 129021</strain>
    </source>
</reference>
<dbReference type="RefSeq" id="XP_040709319.1">
    <property type="nucleotide sequence ID" value="XM_040859012.1"/>
</dbReference>
<dbReference type="GeneID" id="63775224"/>
<keyword evidence="2" id="KW-1185">Reference proteome</keyword>
<evidence type="ECO:0000313" key="2">
    <source>
        <dbReference type="Proteomes" id="UP000193689"/>
    </source>
</evidence>
<organism evidence="1 2">
    <name type="scientific">Pseudomassariella vexata</name>
    <dbReference type="NCBI Taxonomy" id="1141098"/>
    <lineage>
        <taxon>Eukaryota</taxon>
        <taxon>Fungi</taxon>
        <taxon>Dikarya</taxon>
        <taxon>Ascomycota</taxon>
        <taxon>Pezizomycotina</taxon>
        <taxon>Sordariomycetes</taxon>
        <taxon>Xylariomycetidae</taxon>
        <taxon>Amphisphaeriales</taxon>
        <taxon>Pseudomassariaceae</taxon>
        <taxon>Pseudomassariella</taxon>
    </lineage>
</organism>
<dbReference type="AlphaFoldDB" id="A0A1Y2D6B4"/>
<dbReference type="EMBL" id="MCFJ01000032">
    <property type="protein sequence ID" value="ORY54737.1"/>
    <property type="molecule type" value="Genomic_DNA"/>
</dbReference>
<dbReference type="InParanoid" id="A0A1Y2D6B4"/>